<keyword evidence="1" id="KW-0732">Signal</keyword>
<dbReference type="NCBIfam" id="TIGR04183">
    <property type="entry name" value="Por_Secre_tail"/>
    <property type="match status" value="1"/>
</dbReference>
<dbReference type="GO" id="GO:0005975">
    <property type="term" value="P:carbohydrate metabolic process"/>
    <property type="evidence" value="ECO:0007669"/>
    <property type="project" value="UniProtKB-ARBA"/>
</dbReference>
<evidence type="ECO:0000313" key="4">
    <source>
        <dbReference type="Proteomes" id="UP000283433"/>
    </source>
</evidence>
<dbReference type="AlphaFoldDB" id="A0A419S390"/>
<feature type="chain" id="PRO_5019212547" description="Secretion system C-terminal sorting domain-containing protein" evidence="1">
    <location>
        <begin position="25"/>
        <end position="431"/>
    </location>
</feature>
<protein>
    <recommendedName>
        <fullName evidence="2">Secretion system C-terminal sorting domain-containing protein</fullName>
    </recommendedName>
</protein>
<sequence length="431" mass="47715">MKKNLLNCFAIIFLSLVSLNKSNAQNNALHFDGDASITGLSGISPGNFTIEFWMKSTYSGSNRYQGIYWQNSGNEHGIFMDNYEADYSHSQTLSIFPNASDYTTFQSWSASTPDGDIPSSQQNIWRHYAITYDGSNIKFYFDGTLIRTVAYSGAILPTTNVQIGGTTYPITDYSLDELRIWNFAKTETQIQDQKDVEVSPSSPGLVRYYDFNQGVAGGNNASVTTLIERVGGNTNGTLNNFTLSGATSNWVGGAPVNNVLPVKLSGFWVKTAATGAILEWQTSLEQNHSGFEIYRSGDDKQFVKIGQISASLNSSLPAFNYSFTDKSPLNGNNYYKLVQVDDNGTATELGLKQVTFNLQPLTLNLYPNPVKTQLTFTVASTGEVLRIYNVMGKQMFWQLINQQQNSINVAALAPGTYVYRYGKQHGKFIKE</sequence>
<comment type="caution">
    <text evidence="3">The sequence shown here is derived from an EMBL/GenBank/DDBJ whole genome shotgun (WGS) entry which is preliminary data.</text>
</comment>
<dbReference type="Gene3D" id="2.60.120.200">
    <property type="match status" value="1"/>
</dbReference>
<gene>
    <name evidence="3" type="ORF">BCY91_09350</name>
</gene>
<dbReference type="Proteomes" id="UP000283433">
    <property type="component" value="Unassembled WGS sequence"/>
</dbReference>
<reference evidence="3 4" key="1">
    <citation type="submission" date="2016-07" db="EMBL/GenBank/DDBJ databases">
        <title>Genome of Pelobium manganitolerans.</title>
        <authorList>
            <person name="Wu S."/>
            <person name="Wang G."/>
        </authorList>
    </citation>
    <scope>NUCLEOTIDE SEQUENCE [LARGE SCALE GENOMIC DNA]</scope>
    <source>
        <strain evidence="3 4">YS-25</strain>
    </source>
</reference>
<dbReference type="Pfam" id="PF13385">
    <property type="entry name" value="Laminin_G_3"/>
    <property type="match status" value="1"/>
</dbReference>
<evidence type="ECO:0000313" key="3">
    <source>
        <dbReference type="EMBL" id="RKD13761.1"/>
    </source>
</evidence>
<feature type="domain" description="Secretion system C-terminal sorting" evidence="2">
    <location>
        <begin position="365"/>
        <end position="429"/>
    </location>
</feature>
<proteinExistence type="predicted"/>
<dbReference type="Gene3D" id="2.60.40.10">
    <property type="entry name" value="Immunoglobulins"/>
    <property type="match status" value="1"/>
</dbReference>
<dbReference type="InterPro" id="IPR013320">
    <property type="entry name" value="ConA-like_dom_sf"/>
</dbReference>
<keyword evidence="4" id="KW-1185">Reference proteome</keyword>
<dbReference type="SUPFAM" id="SSF49899">
    <property type="entry name" value="Concanavalin A-like lectins/glucanases"/>
    <property type="match status" value="1"/>
</dbReference>
<name>A0A419S390_9SPHI</name>
<dbReference type="RefSeq" id="WP_120182670.1">
    <property type="nucleotide sequence ID" value="NZ_MBTA01000027.1"/>
</dbReference>
<dbReference type="Pfam" id="PF18962">
    <property type="entry name" value="Por_Secre_tail"/>
    <property type="match status" value="1"/>
</dbReference>
<dbReference type="InterPro" id="IPR026444">
    <property type="entry name" value="Secre_tail"/>
</dbReference>
<dbReference type="EMBL" id="MBTA01000027">
    <property type="protein sequence ID" value="RKD13761.1"/>
    <property type="molecule type" value="Genomic_DNA"/>
</dbReference>
<dbReference type="InterPro" id="IPR013783">
    <property type="entry name" value="Ig-like_fold"/>
</dbReference>
<dbReference type="GO" id="GO:0004553">
    <property type="term" value="F:hydrolase activity, hydrolyzing O-glycosyl compounds"/>
    <property type="evidence" value="ECO:0007669"/>
    <property type="project" value="UniProtKB-ARBA"/>
</dbReference>
<dbReference type="OrthoDB" id="9792152at2"/>
<accession>A0A419S390</accession>
<feature type="signal peptide" evidence="1">
    <location>
        <begin position="1"/>
        <end position="24"/>
    </location>
</feature>
<evidence type="ECO:0000256" key="1">
    <source>
        <dbReference type="SAM" id="SignalP"/>
    </source>
</evidence>
<evidence type="ECO:0000259" key="2">
    <source>
        <dbReference type="Pfam" id="PF18962"/>
    </source>
</evidence>
<organism evidence="3 4">
    <name type="scientific">Pelobium manganitolerans</name>
    <dbReference type="NCBI Taxonomy" id="1842495"/>
    <lineage>
        <taxon>Bacteria</taxon>
        <taxon>Pseudomonadati</taxon>
        <taxon>Bacteroidota</taxon>
        <taxon>Sphingobacteriia</taxon>
        <taxon>Sphingobacteriales</taxon>
        <taxon>Sphingobacteriaceae</taxon>
        <taxon>Pelobium</taxon>
    </lineage>
</organism>